<name>A0A8H4RAV1_9HELO</name>
<feature type="domain" description="Heterokaryon incompatibility" evidence="2">
    <location>
        <begin position="198"/>
        <end position="336"/>
    </location>
</feature>
<keyword evidence="4" id="KW-1185">Reference proteome</keyword>
<organism evidence="3 4">
    <name type="scientific">Cudoniella acicularis</name>
    <dbReference type="NCBI Taxonomy" id="354080"/>
    <lineage>
        <taxon>Eukaryota</taxon>
        <taxon>Fungi</taxon>
        <taxon>Dikarya</taxon>
        <taxon>Ascomycota</taxon>
        <taxon>Pezizomycotina</taxon>
        <taxon>Leotiomycetes</taxon>
        <taxon>Helotiales</taxon>
        <taxon>Tricladiaceae</taxon>
        <taxon>Cudoniella</taxon>
    </lineage>
</organism>
<proteinExistence type="predicted"/>
<evidence type="ECO:0000256" key="1">
    <source>
        <dbReference type="SAM" id="MobiDB-lite"/>
    </source>
</evidence>
<dbReference type="InterPro" id="IPR052895">
    <property type="entry name" value="HetReg/Transcr_Mod"/>
</dbReference>
<dbReference type="OrthoDB" id="4850726at2759"/>
<dbReference type="Proteomes" id="UP000566819">
    <property type="component" value="Unassembled WGS sequence"/>
</dbReference>
<protein>
    <recommendedName>
        <fullName evidence="2">Heterokaryon incompatibility domain-containing protein</fullName>
    </recommendedName>
</protein>
<sequence length="907" mass="102887">MNRFYRKSKESRLPKLPDNNVAKAYPKKTESLEDTGYYFEWPKPGAKSVFVRFYSRPETTALVRVEELDATGKTFGKVLRIPFNRDPFGTVIYYNFLVNGKGQLLDEYNNLESVVGDEGFTFYTLNVVSQPRTLPSHDRRGQTLKGSRSDGISPEPNIYHRLDFDSHEFRILTLHSAPEEFMLEGSLTHASLIDPPSYTALSYHWGDPKHTKKMAINGVKVDITLNLYSALERIRTMISLGPKKRNNKYLLWVDALCINQDDNVEKSHQIRSMIQIYSRAKDVLCYVGENREIECQLAEIQNIIPRNEQTWTDQTWNSLNILFSLPYWRRVWIIQEISVSTSVRIVCGSVVMPWENVSAILKMMKDATPKFRGVSGRHSYQEAMHLLEFRERFTLKGERINLMDALKWSCTALATDPRDKIFSLLGLCHDTQTLVPLPNYKQPFPVIFGDMTGAMISFDRSLDIICLQGSKPSTKNPELPSWVPNWTPFMTALESQFQEWHRRYSFNPVLQGSNYQKLKVNGILFGDVSNHISSVMAPSDEPVFQTGLRLPWLSSVQSLRGEIPGLRDSSSTQFQTRDAIWRTLTMNSLVNKMSGEAARSCFSSLWRPEGRGTVQNLALIEWIDRNAQMAIDRRVLHHWSRCSTNPKNPKGHTTEELHTFIEALEKTLASGMKLVRINAAGYVATLAMVPADTQKDDLVYCLRGCSIPVVLRAIGDPTTTDPIEMRVIGGAYFHSDVREGSILSKLMKSVAEEDIEGSVCTVVGSCAPCSQTPKFASSLPQRAKQPQPQDNMANLSSGTHILSGLESQRLRTFCSSETLSANDLDDCAILLQNGILSTIRDDFENRAKQSNIEKAREALAAIQYGPTRISLFNFLLQLTILNPSSRPLYKLHDISHWRLKFLSIQRI</sequence>
<gene>
    <name evidence="3" type="ORF">G7Y89_g12789</name>
</gene>
<feature type="region of interest" description="Disordered" evidence="1">
    <location>
        <begin position="1"/>
        <end position="20"/>
    </location>
</feature>
<dbReference type="AlphaFoldDB" id="A0A8H4RAV1"/>
<dbReference type="Pfam" id="PF06985">
    <property type="entry name" value="HET"/>
    <property type="match status" value="1"/>
</dbReference>
<evidence type="ECO:0000259" key="2">
    <source>
        <dbReference type="Pfam" id="PF06985"/>
    </source>
</evidence>
<comment type="caution">
    <text evidence="3">The sequence shown here is derived from an EMBL/GenBank/DDBJ whole genome shotgun (WGS) entry which is preliminary data.</text>
</comment>
<dbReference type="PANTHER" id="PTHR24148">
    <property type="entry name" value="ANKYRIN REPEAT DOMAIN-CONTAINING PROTEIN 39 HOMOLOG-RELATED"/>
    <property type="match status" value="1"/>
</dbReference>
<accession>A0A8H4RAV1</accession>
<feature type="region of interest" description="Disordered" evidence="1">
    <location>
        <begin position="133"/>
        <end position="154"/>
    </location>
</feature>
<dbReference type="PANTHER" id="PTHR24148:SF73">
    <property type="entry name" value="HET DOMAIN PROTEIN (AFU_ORTHOLOGUE AFUA_8G01020)"/>
    <property type="match status" value="1"/>
</dbReference>
<reference evidence="3 4" key="1">
    <citation type="submission" date="2020-03" db="EMBL/GenBank/DDBJ databases">
        <title>Draft Genome Sequence of Cudoniella acicularis.</title>
        <authorList>
            <person name="Buettner E."/>
            <person name="Kellner H."/>
        </authorList>
    </citation>
    <scope>NUCLEOTIDE SEQUENCE [LARGE SCALE GENOMIC DNA]</scope>
    <source>
        <strain evidence="3 4">DSM 108380</strain>
    </source>
</reference>
<dbReference type="InterPro" id="IPR010730">
    <property type="entry name" value="HET"/>
</dbReference>
<evidence type="ECO:0000313" key="4">
    <source>
        <dbReference type="Proteomes" id="UP000566819"/>
    </source>
</evidence>
<dbReference type="EMBL" id="JAAMPI010001395">
    <property type="protein sequence ID" value="KAF4625374.1"/>
    <property type="molecule type" value="Genomic_DNA"/>
</dbReference>
<evidence type="ECO:0000313" key="3">
    <source>
        <dbReference type="EMBL" id="KAF4625374.1"/>
    </source>
</evidence>